<reference evidence="1 2" key="1">
    <citation type="submission" date="2018-05" db="EMBL/GenBank/DDBJ databases">
        <title>Genomic Encyclopedia of Type Strains, Phase I: the one thousand microbial genomes (KMG-I) project.</title>
        <authorList>
            <person name="Kyrpides N."/>
        </authorList>
    </citation>
    <scope>NUCLEOTIDE SEQUENCE [LARGE SCALE GENOMIC DNA]</scope>
    <source>
        <strain evidence="1 2">DSM 15611</strain>
    </source>
</reference>
<dbReference type="Pfam" id="PF14125">
    <property type="entry name" value="DUF4292"/>
    <property type="match status" value="1"/>
</dbReference>
<organism evidence="1 2">
    <name type="scientific">Hoylesella shahii DSM 15611 = JCM 12083</name>
    <dbReference type="NCBI Taxonomy" id="1122991"/>
    <lineage>
        <taxon>Bacteria</taxon>
        <taxon>Pseudomonadati</taxon>
        <taxon>Bacteroidota</taxon>
        <taxon>Bacteroidia</taxon>
        <taxon>Bacteroidales</taxon>
        <taxon>Prevotellaceae</taxon>
        <taxon>Hoylesella</taxon>
    </lineage>
</organism>
<evidence type="ECO:0000313" key="2">
    <source>
        <dbReference type="Proteomes" id="UP000248314"/>
    </source>
</evidence>
<protein>
    <submittedName>
        <fullName evidence="1">Uncharacterized protein DUF4292</fullName>
    </submittedName>
</protein>
<comment type="caution">
    <text evidence="1">The sequence shown here is derived from an EMBL/GenBank/DDBJ whole genome shotgun (WGS) entry which is preliminary data.</text>
</comment>
<accession>A0A318I6S3</accession>
<evidence type="ECO:0000313" key="1">
    <source>
        <dbReference type="EMBL" id="PXX23177.1"/>
    </source>
</evidence>
<sequence length="319" mass="35979">MEKKTTITTRALNGLQRITSSKSTKRMASMALAVILTPLIWTSCKTKTVVTTTPTTTVPKAARDREVLANNQMNFMQRVHSNQVYATNIVGSISLNVKGAGKDITVPGQLRMRKDEVIRLQAFVPLLGTEVGRIEFTPEYVLIVDRIHKEYIKADYNQMDFLKKNGLNFYSLQALFWNQLLLPDRPRITEADLNQFSVTFSGGQNNPITYQTGNFNYAWLADANNGRIQQTDINYQAPNHGASKLVWKYTDFRALGVKMFPASQVFTMSSSAVKGGQTLQVSINMNEIKTDDKWETQTTVSPKYKRVKAQDVFSKILSM</sequence>
<proteinExistence type="predicted"/>
<keyword evidence="2" id="KW-1185">Reference proteome</keyword>
<gene>
    <name evidence="1" type="ORF">EJ73_00842</name>
</gene>
<dbReference type="AlphaFoldDB" id="A0A318I6S3"/>
<dbReference type="Proteomes" id="UP000248314">
    <property type="component" value="Unassembled WGS sequence"/>
</dbReference>
<dbReference type="InterPro" id="IPR025634">
    <property type="entry name" value="DUF4292"/>
</dbReference>
<name>A0A318I6S3_9BACT</name>
<dbReference type="STRING" id="1122991.GCA_000613445_02518"/>
<dbReference type="EMBL" id="QJJX01000007">
    <property type="protein sequence ID" value="PXX23177.1"/>
    <property type="molecule type" value="Genomic_DNA"/>
</dbReference>